<accession>A0A1V6QJJ5</accession>
<evidence type="ECO:0000256" key="1">
    <source>
        <dbReference type="SAM" id="MobiDB-lite"/>
    </source>
</evidence>
<dbReference type="EMBL" id="MDYN01000002">
    <property type="protein sequence ID" value="OQD89394.1"/>
    <property type="molecule type" value="Genomic_DNA"/>
</dbReference>
<proteinExistence type="predicted"/>
<reference evidence="4" key="1">
    <citation type="journal article" date="2017" name="Nat. Microbiol.">
        <title>Global analysis of biosynthetic gene clusters reveals vast potential of secondary metabolite production in Penicillium species.</title>
        <authorList>
            <person name="Nielsen J.C."/>
            <person name="Grijseels S."/>
            <person name="Prigent S."/>
            <person name="Ji B."/>
            <person name="Dainat J."/>
            <person name="Nielsen K.F."/>
            <person name="Frisvad J.C."/>
            <person name="Workman M."/>
            <person name="Nielsen J."/>
        </authorList>
    </citation>
    <scope>NUCLEOTIDE SEQUENCE [LARGE SCALE GENOMIC DNA]</scope>
    <source>
        <strain evidence="4">IBT 31811</strain>
    </source>
</reference>
<dbReference type="InterPro" id="IPR057227">
    <property type="entry name" value="DUF7905"/>
</dbReference>
<evidence type="ECO:0000313" key="4">
    <source>
        <dbReference type="Proteomes" id="UP000191672"/>
    </source>
</evidence>
<organism evidence="3 4">
    <name type="scientific">Penicillium antarcticum</name>
    <dbReference type="NCBI Taxonomy" id="416450"/>
    <lineage>
        <taxon>Eukaryota</taxon>
        <taxon>Fungi</taxon>
        <taxon>Dikarya</taxon>
        <taxon>Ascomycota</taxon>
        <taxon>Pezizomycotina</taxon>
        <taxon>Eurotiomycetes</taxon>
        <taxon>Eurotiomycetidae</taxon>
        <taxon>Eurotiales</taxon>
        <taxon>Aspergillaceae</taxon>
        <taxon>Penicillium</taxon>
    </lineage>
</organism>
<dbReference type="STRING" id="416450.A0A1V6QJJ5"/>
<feature type="compositionally biased region" description="Polar residues" evidence="1">
    <location>
        <begin position="142"/>
        <end position="152"/>
    </location>
</feature>
<feature type="region of interest" description="Disordered" evidence="1">
    <location>
        <begin position="130"/>
        <end position="162"/>
    </location>
</feature>
<comment type="caution">
    <text evidence="3">The sequence shown here is derived from an EMBL/GenBank/DDBJ whole genome shotgun (WGS) entry which is preliminary data.</text>
</comment>
<dbReference type="Proteomes" id="UP000191672">
    <property type="component" value="Unassembled WGS sequence"/>
</dbReference>
<feature type="domain" description="DUF7905" evidence="2">
    <location>
        <begin position="417"/>
        <end position="712"/>
    </location>
</feature>
<gene>
    <name evidence="3" type="ORF">PENANT_c002G11300</name>
</gene>
<sequence length="773" mass="86964">MAEADQPPEEDWEKLQAMSWSLPLHHIGKIIRADEDDQPSLALESAPAFKKGLVSLENERFPFNSPPEVQRAFLCSSRWGKRPTRQSTNIRDAPIQAQISPLAGDGSRALQPVRVQRLLTSVSHSQFARTPGSAIGLDPRLTETNTASQSTHMPVRSPAKDSVGKAKWRLGAGPDGYIRLPLSIDRFQDFVTQLTMKTGQPVTNFRDFVVNVTGAYLTVGYRGERIVLIWGDGNQVLAAHTLLSTLITQVNQKATGANPDWTLINSFSTAKVDVSETKDDQASRLIALLQAPDGVSETTLCFLWPSSGPSLDQCLASRRQLIDSIRLQYGINIYTKPGVWGQLYLSGADEHCHLKVAKSYRGLWKEMTVQHETEIRVFLLEPPPAEIMQKDVIMQNYSKMFKPYLSGLKLPAEHAESWEKKRHEARQDNKLIIVDRLKRALHFVPRFHGYRQMRAKFGSFVLKEYRKTDDTDGPLLYLDFRDMLAETKAKGNLLAGLRLTQNQLIKRVMGAGHLLVPTGNVPLRSLSKIRPRFSASFEYKISSDDVVRVEADYTLPRSSEEFEVNEIRCFKPRKTEGTGESEQPMQISMIDFERSDWQLEIKALDMIEEDTPPDVETFKRKLSFVWNESALSITSVPERMSKLPPGAPLRCFVEKSAIEFHVKGTNLVFELARFVRYNVTNGRVVNSPDVTWGGSLFNPDWDEILGQNAEIDPIQFTREACLSTFFPPVNGAEIDEEVQLGVFMSALRQIARMLGSPNSTVTKVLDANVGTLF</sequence>
<keyword evidence="4" id="KW-1185">Reference proteome</keyword>
<dbReference type="AlphaFoldDB" id="A0A1V6QJJ5"/>
<evidence type="ECO:0000313" key="3">
    <source>
        <dbReference type="EMBL" id="OQD89394.1"/>
    </source>
</evidence>
<evidence type="ECO:0000259" key="2">
    <source>
        <dbReference type="Pfam" id="PF25482"/>
    </source>
</evidence>
<protein>
    <recommendedName>
        <fullName evidence="2">DUF7905 domain-containing protein</fullName>
    </recommendedName>
</protein>
<name>A0A1V6QJJ5_9EURO</name>
<dbReference type="Pfam" id="PF25482">
    <property type="entry name" value="DUF7905"/>
    <property type="match status" value="1"/>
</dbReference>